<dbReference type="InterPro" id="IPR036052">
    <property type="entry name" value="TrpB-like_PALP_sf"/>
</dbReference>
<comment type="caution">
    <text evidence="19">The sequence shown here is derived from an EMBL/GenBank/DDBJ whole genome shotgun (WGS) entry which is preliminary data.</text>
</comment>
<dbReference type="PROSITE" id="PS00901">
    <property type="entry name" value="CYS_SYNTHASE"/>
    <property type="match status" value="1"/>
</dbReference>
<evidence type="ECO:0000256" key="16">
    <source>
        <dbReference type="PROSITE-ProRule" id="PRU00703"/>
    </source>
</evidence>
<dbReference type="PANTHER" id="PTHR10314">
    <property type="entry name" value="CYSTATHIONINE BETA-SYNTHASE"/>
    <property type="match status" value="1"/>
</dbReference>
<dbReference type="PROSITE" id="PS51371">
    <property type="entry name" value="CBS"/>
    <property type="match status" value="1"/>
</dbReference>
<comment type="catalytic activity">
    <reaction evidence="12">
        <text>L-homocysteine + L-serine = L,L-cystathionine + H2O</text>
        <dbReference type="Rhea" id="RHEA:10112"/>
        <dbReference type="ChEBI" id="CHEBI:15377"/>
        <dbReference type="ChEBI" id="CHEBI:33384"/>
        <dbReference type="ChEBI" id="CHEBI:58161"/>
        <dbReference type="ChEBI" id="CHEBI:58199"/>
        <dbReference type="EC" id="4.2.1.22"/>
    </reaction>
</comment>
<evidence type="ECO:0000256" key="14">
    <source>
        <dbReference type="PIRSR" id="PIRSR605856-50"/>
    </source>
</evidence>
<evidence type="ECO:0000256" key="2">
    <source>
        <dbReference type="ARBA" id="ARBA00005003"/>
    </source>
</evidence>
<dbReference type="UniPathway" id="UPA00136">
    <property type="reaction ID" value="UER00201"/>
</dbReference>
<evidence type="ECO:0000256" key="13">
    <source>
        <dbReference type="NCBIfam" id="TIGR01137"/>
    </source>
</evidence>
<evidence type="ECO:0000259" key="18">
    <source>
        <dbReference type="PROSITE" id="PS51371"/>
    </source>
</evidence>
<gene>
    <name evidence="19" type="ORF">UV73_C0007G0052</name>
</gene>
<evidence type="ECO:0000313" key="20">
    <source>
        <dbReference type="Proteomes" id="UP000034894"/>
    </source>
</evidence>
<dbReference type="NCBIfam" id="TIGR01136">
    <property type="entry name" value="cysKM"/>
    <property type="match status" value="1"/>
</dbReference>
<dbReference type="Gene3D" id="3.10.580.10">
    <property type="entry name" value="CBS-domain"/>
    <property type="match status" value="1"/>
</dbReference>
<accession>A0A0G1DIW8</accession>
<dbReference type="Pfam" id="PF00291">
    <property type="entry name" value="PALP"/>
    <property type="match status" value="1"/>
</dbReference>
<dbReference type="Proteomes" id="UP000034894">
    <property type="component" value="Unassembled WGS sequence"/>
</dbReference>
<dbReference type="GO" id="GO:0006535">
    <property type="term" value="P:cysteine biosynthetic process from serine"/>
    <property type="evidence" value="ECO:0007669"/>
    <property type="project" value="InterPro"/>
</dbReference>
<protein>
    <recommendedName>
        <fullName evidence="11 13">Cystathionine beta-synthase</fullName>
        <ecNumber evidence="4 13">4.2.1.22</ecNumber>
    </recommendedName>
</protein>
<dbReference type="EC" id="4.2.1.22" evidence="4 13"/>
<dbReference type="Gene3D" id="3.40.50.1100">
    <property type="match status" value="2"/>
</dbReference>
<dbReference type="EMBL" id="LCFP01000007">
    <property type="protein sequence ID" value="KKS97609.1"/>
    <property type="molecule type" value="Genomic_DNA"/>
</dbReference>
<comment type="pathway">
    <text evidence="2">Amino-acid biosynthesis; L-cysteine biosynthesis; L-cysteine from L-homocysteine and L-serine: step 1/2.</text>
</comment>
<feature type="binding site" evidence="14">
    <location>
        <begin position="180"/>
        <end position="184"/>
    </location>
    <ligand>
        <name>pyridoxal 5'-phosphate</name>
        <dbReference type="ChEBI" id="CHEBI:597326"/>
    </ligand>
</feature>
<dbReference type="CDD" id="cd01561">
    <property type="entry name" value="CBS_like"/>
    <property type="match status" value="1"/>
</dbReference>
<evidence type="ECO:0000256" key="8">
    <source>
        <dbReference type="ARBA" id="ARBA00023122"/>
    </source>
</evidence>
<evidence type="ECO:0000256" key="1">
    <source>
        <dbReference type="ARBA" id="ARBA00001933"/>
    </source>
</evidence>
<keyword evidence="8 16" id="KW-0129">CBS domain</keyword>
<evidence type="ECO:0000256" key="9">
    <source>
        <dbReference type="ARBA" id="ARBA00023192"/>
    </source>
</evidence>
<feature type="binding site" evidence="14">
    <location>
        <position position="275"/>
    </location>
    <ligand>
        <name>pyridoxal 5'-phosphate</name>
        <dbReference type="ChEBI" id="CHEBI:597326"/>
    </ligand>
</feature>
<name>A0A0G1DIW8_9BACT</name>
<dbReference type="SMART" id="SM00116">
    <property type="entry name" value="CBS"/>
    <property type="match status" value="2"/>
</dbReference>
<evidence type="ECO:0000256" key="15">
    <source>
        <dbReference type="PIRSR" id="PIRSR605856-51"/>
    </source>
</evidence>
<feature type="modified residue" description="N6-(pyridoxal phosphate)lysine" evidence="15">
    <location>
        <position position="43"/>
    </location>
</feature>
<keyword evidence="7 14" id="KW-0663">Pyridoxal phosphate</keyword>
<dbReference type="InterPro" id="IPR001926">
    <property type="entry name" value="TrpB-like_PALP"/>
</dbReference>
<keyword evidence="5" id="KW-0028">Amino-acid biosynthesis</keyword>
<evidence type="ECO:0000256" key="7">
    <source>
        <dbReference type="ARBA" id="ARBA00022898"/>
    </source>
</evidence>
<dbReference type="InterPro" id="IPR046342">
    <property type="entry name" value="CBS_dom_sf"/>
</dbReference>
<dbReference type="GO" id="GO:0005737">
    <property type="term" value="C:cytoplasm"/>
    <property type="evidence" value="ECO:0007669"/>
    <property type="project" value="InterPro"/>
</dbReference>
<dbReference type="InterPro" id="IPR050214">
    <property type="entry name" value="Cys_Synth/Cystath_Beta-Synth"/>
</dbReference>
<dbReference type="InterPro" id="IPR001216">
    <property type="entry name" value="P-phosphate_BS"/>
</dbReference>
<evidence type="ECO:0000256" key="5">
    <source>
        <dbReference type="ARBA" id="ARBA00022605"/>
    </source>
</evidence>
<proteinExistence type="inferred from homology"/>
<dbReference type="NCBIfam" id="TIGR01137">
    <property type="entry name" value="cysta_beta"/>
    <property type="match status" value="1"/>
</dbReference>
<dbReference type="PATRIC" id="fig|1618443.3.peg.1071"/>
<dbReference type="STRING" id="1618443.UV73_C0007G0052"/>
<evidence type="ECO:0000256" key="6">
    <source>
        <dbReference type="ARBA" id="ARBA00022679"/>
    </source>
</evidence>
<dbReference type="GO" id="GO:0004122">
    <property type="term" value="F:cystathionine beta-synthase activity"/>
    <property type="evidence" value="ECO:0007669"/>
    <property type="project" value="UniProtKB-UniRule"/>
</dbReference>
<feature type="region of interest" description="Disordered" evidence="17">
    <location>
        <begin position="134"/>
        <end position="160"/>
    </location>
</feature>
<dbReference type="AlphaFoldDB" id="A0A0G1DIW8"/>
<reference evidence="19 20" key="1">
    <citation type="journal article" date="2015" name="Nature">
        <title>rRNA introns, odd ribosomes, and small enigmatic genomes across a large radiation of phyla.</title>
        <authorList>
            <person name="Brown C.T."/>
            <person name="Hug L.A."/>
            <person name="Thomas B.C."/>
            <person name="Sharon I."/>
            <person name="Castelle C.J."/>
            <person name="Singh A."/>
            <person name="Wilkins M.J."/>
            <person name="Williams K.H."/>
            <person name="Banfield J.F."/>
        </authorList>
    </citation>
    <scope>NUCLEOTIDE SEQUENCE [LARGE SCALE GENOMIC DNA]</scope>
</reference>
<evidence type="ECO:0000313" key="19">
    <source>
        <dbReference type="EMBL" id="KKS97609.1"/>
    </source>
</evidence>
<evidence type="ECO:0000256" key="12">
    <source>
        <dbReference type="ARBA" id="ARBA00047490"/>
    </source>
</evidence>
<dbReference type="GO" id="GO:0019343">
    <property type="term" value="P:cysteine biosynthetic process via cystathionine"/>
    <property type="evidence" value="ECO:0007669"/>
    <property type="project" value="InterPro"/>
</dbReference>
<evidence type="ECO:0000256" key="17">
    <source>
        <dbReference type="SAM" id="MobiDB-lite"/>
    </source>
</evidence>
<keyword evidence="10 19" id="KW-0456">Lyase</keyword>
<dbReference type="FunFam" id="3.40.50.1100:FF:000003">
    <property type="entry name" value="Cystathionine beta-synthase"/>
    <property type="match status" value="1"/>
</dbReference>
<feature type="binding site" evidence="14">
    <location>
        <position position="73"/>
    </location>
    <ligand>
        <name>pyridoxal 5'-phosphate</name>
        <dbReference type="ChEBI" id="CHEBI:597326"/>
    </ligand>
</feature>
<keyword evidence="6" id="KW-0808">Transferase</keyword>
<comment type="similarity">
    <text evidence="3">Belongs to the cysteine synthase/cystathionine beta-synthase family.</text>
</comment>
<dbReference type="GO" id="GO:0004124">
    <property type="term" value="F:cysteine synthase activity"/>
    <property type="evidence" value="ECO:0007669"/>
    <property type="project" value="InterPro"/>
</dbReference>
<keyword evidence="9" id="KW-0198">Cysteine biosynthesis</keyword>
<comment type="cofactor">
    <cofactor evidence="1 14">
        <name>pyridoxal 5'-phosphate</name>
        <dbReference type="ChEBI" id="CHEBI:597326"/>
    </cofactor>
</comment>
<dbReference type="Pfam" id="PF00571">
    <property type="entry name" value="CBS"/>
    <property type="match status" value="2"/>
</dbReference>
<evidence type="ECO:0000256" key="3">
    <source>
        <dbReference type="ARBA" id="ARBA00007103"/>
    </source>
</evidence>
<dbReference type="SUPFAM" id="SSF54631">
    <property type="entry name" value="CBS-domain pair"/>
    <property type="match status" value="1"/>
</dbReference>
<dbReference type="InterPro" id="IPR005856">
    <property type="entry name" value="Cys_synth"/>
</dbReference>
<dbReference type="InterPro" id="IPR000644">
    <property type="entry name" value="CBS_dom"/>
</dbReference>
<feature type="compositionally biased region" description="Polar residues" evidence="17">
    <location>
        <begin position="134"/>
        <end position="152"/>
    </location>
</feature>
<dbReference type="FunFam" id="3.40.50.1100:FF:000118">
    <property type="entry name" value="Related to CYS4-cystathionine beta-synthase"/>
    <property type="match status" value="1"/>
</dbReference>
<dbReference type="SUPFAM" id="SSF53686">
    <property type="entry name" value="Tryptophan synthase beta subunit-like PLP-dependent enzymes"/>
    <property type="match status" value="1"/>
</dbReference>
<evidence type="ECO:0000256" key="10">
    <source>
        <dbReference type="ARBA" id="ARBA00023239"/>
    </source>
</evidence>
<organism evidence="19 20">
    <name type="scientific">Candidatus Gottesmanbacteria bacterium GW2011_GWA2_43_14</name>
    <dbReference type="NCBI Taxonomy" id="1618443"/>
    <lineage>
        <taxon>Bacteria</taxon>
        <taxon>Candidatus Gottesmaniibacteriota</taxon>
    </lineage>
</organism>
<dbReference type="InterPro" id="IPR005857">
    <property type="entry name" value="Cysta_beta_synth"/>
</dbReference>
<evidence type="ECO:0000256" key="4">
    <source>
        <dbReference type="ARBA" id="ARBA00012041"/>
    </source>
</evidence>
<feature type="domain" description="CBS" evidence="18">
    <location>
        <begin position="333"/>
        <end position="392"/>
    </location>
</feature>
<sequence length="448" mass="49666">MYYKNILEAIGNTPLVKINKLNPNTRVTMLAKLEFMNPGGSIKDRIGLPMVERAEKMGKLKKGGTIVEPTSGNTGVGLAMAAAVKGYKTVFVMPDKMSEEKRNLLRAYGSKVVVTPTAVTPSDERSYYRVSDQLTNENPNSYKPDQYSNPANPETHYRTTGPEIWRQTEGKVTHVVIGMGTGGTITGVGKYLKEKNPKIKIIGVDPVGSGYFHFYKTGKMPEVFKTYKVEGIGEDFLPGTMDFSIVDDVIVVSDKESFMTARSLAYEEGILAGGSSGLALAAARKVSRKIKEGMMVVILPDSGKNYLTKFYNDDWMRDFGFLDDESETIKKLLKKKLHFITIESGATPAEAIKLMRRYMISQLPVVENKKVVGTLTETILIRSLFGNSKIPISVAEIMDKEFIMLPETSSETQLAQALKKKEMVIISDKKGKPIDVLTRIDFLGFFSV</sequence>
<evidence type="ECO:0000256" key="11">
    <source>
        <dbReference type="ARBA" id="ARBA00026192"/>
    </source>
</evidence>